<comment type="caution">
    <text evidence="1">The sequence shown here is derived from an EMBL/GenBank/DDBJ whole genome shotgun (WGS) entry which is preliminary data.</text>
</comment>
<reference evidence="1" key="1">
    <citation type="submission" date="2020-08" db="EMBL/GenBank/DDBJ databases">
        <title>Genomic Encyclopedia of Type Strains, Phase IV (KMG-V): Genome sequencing to study the core and pangenomes of soil and plant-associated prokaryotes.</title>
        <authorList>
            <person name="Whitman W."/>
        </authorList>
    </citation>
    <scope>NUCLEOTIDE SEQUENCE [LARGE SCALE GENOMIC DNA]</scope>
    <source>
        <strain evidence="1">M8UP27</strain>
    </source>
</reference>
<evidence type="ECO:0008006" key="3">
    <source>
        <dbReference type="Google" id="ProtNLM"/>
    </source>
</evidence>
<evidence type="ECO:0000313" key="1">
    <source>
        <dbReference type="EMBL" id="MBB5316353.1"/>
    </source>
</evidence>
<dbReference type="Pfam" id="PF11236">
    <property type="entry name" value="DUF3037"/>
    <property type="match status" value="1"/>
</dbReference>
<accession>A0A7W8IFQ6</accession>
<sequence length="128" mass="14730">MLAPISFDYAVIRVVPRVEREEFLNAGVVVFCLQQRFLEARIHIDNQRLRALWPDLNLDLVRTHLEAFPRICSGDPTAGPISQLSQRERFHWLVSPRSTIIQVSPVHTGLCNAPEDLMDNLARRYLVL</sequence>
<name>A0A7W8IFQ6_9BACT</name>
<gene>
    <name evidence="1" type="ORF">HDF09_001003</name>
</gene>
<keyword evidence="2" id="KW-1185">Reference proteome</keyword>
<organism evidence="1 2">
    <name type="scientific">Tunturiibacter empetritectus</name>
    <dbReference type="NCBI Taxonomy" id="3069691"/>
    <lineage>
        <taxon>Bacteria</taxon>
        <taxon>Pseudomonadati</taxon>
        <taxon>Acidobacteriota</taxon>
        <taxon>Terriglobia</taxon>
        <taxon>Terriglobales</taxon>
        <taxon>Acidobacteriaceae</taxon>
        <taxon>Tunturiibacter</taxon>
    </lineage>
</organism>
<dbReference type="Proteomes" id="UP000568106">
    <property type="component" value="Unassembled WGS sequence"/>
</dbReference>
<dbReference type="AlphaFoldDB" id="A0A7W8IFQ6"/>
<dbReference type="EMBL" id="JACHDY010000001">
    <property type="protein sequence ID" value="MBB5316353.1"/>
    <property type="molecule type" value="Genomic_DNA"/>
</dbReference>
<proteinExistence type="predicted"/>
<protein>
    <recommendedName>
        <fullName evidence="3">DUF3037 domain-containing protein</fullName>
    </recommendedName>
</protein>
<evidence type="ECO:0000313" key="2">
    <source>
        <dbReference type="Proteomes" id="UP000568106"/>
    </source>
</evidence>
<dbReference type="InterPro" id="IPR021398">
    <property type="entry name" value="DUF3037"/>
</dbReference>